<protein>
    <submittedName>
        <fullName evidence="1">Uncharacterized protein</fullName>
    </submittedName>
</protein>
<accession>A0ABP7K905</accession>
<dbReference type="Proteomes" id="UP001399917">
    <property type="component" value="Unassembled WGS sequence"/>
</dbReference>
<keyword evidence="2" id="KW-1185">Reference proteome</keyword>
<proteinExistence type="predicted"/>
<name>A0ABP7K905_9RHOB</name>
<reference evidence="2" key="1">
    <citation type="journal article" date="2019" name="Int. J. Syst. Evol. Microbiol.">
        <title>The Global Catalogue of Microorganisms (GCM) 10K type strain sequencing project: providing services to taxonomists for standard genome sequencing and annotation.</title>
        <authorList>
            <consortium name="The Broad Institute Genomics Platform"/>
            <consortium name="The Broad Institute Genome Sequencing Center for Infectious Disease"/>
            <person name="Wu L."/>
            <person name="Ma J."/>
        </authorList>
    </citation>
    <scope>NUCLEOTIDE SEQUENCE [LARGE SCALE GENOMIC DNA]</scope>
    <source>
        <strain evidence="2">JCM 17190</strain>
    </source>
</reference>
<gene>
    <name evidence="1" type="ORF">GCM10022404_19400</name>
</gene>
<organism evidence="1 2">
    <name type="scientific">Celeribacter arenosi</name>
    <dbReference type="NCBI Taxonomy" id="792649"/>
    <lineage>
        <taxon>Bacteria</taxon>
        <taxon>Pseudomonadati</taxon>
        <taxon>Pseudomonadota</taxon>
        <taxon>Alphaproteobacteria</taxon>
        <taxon>Rhodobacterales</taxon>
        <taxon>Roseobacteraceae</taxon>
        <taxon>Celeribacter</taxon>
    </lineage>
</organism>
<sequence length="105" mass="11045">MVTYFRRAPIMIAFVVATALSLPFFMVDTHSAAGGPPQSAFAEQVFTNKLATLAPALGVAPETVIKRLEGAGFDMSSPNLPPRGIARLSNKSSLQLSEAQTIAAP</sequence>
<dbReference type="EMBL" id="BAABDF010000007">
    <property type="protein sequence ID" value="GAA3869467.1"/>
    <property type="molecule type" value="Genomic_DNA"/>
</dbReference>
<comment type="caution">
    <text evidence="1">The sequence shown here is derived from an EMBL/GenBank/DDBJ whole genome shotgun (WGS) entry which is preliminary data.</text>
</comment>
<evidence type="ECO:0000313" key="2">
    <source>
        <dbReference type="Proteomes" id="UP001399917"/>
    </source>
</evidence>
<evidence type="ECO:0000313" key="1">
    <source>
        <dbReference type="EMBL" id="GAA3869467.1"/>
    </source>
</evidence>